<dbReference type="AlphaFoldDB" id="A0A2P6S2Q2"/>
<keyword evidence="1" id="KW-0472">Membrane</keyword>
<comment type="caution">
    <text evidence="2">The sequence shown here is derived from an EMBL/GenBank/DDBJ whole genome shotgun (WGS) entry which is preliminary data.</text>
</comment>
<reference evidence="2 3" key="1">
    <citation type="journal article" date="2018" name="Nat. Genet.">
        <title>The Rosa genome provides new insights in the design of modern roses.</title>
        <authorList>
            <person name="Bendahmane M."/>
        </authorList>
    </citation>
    <scope>NUCLEOTIDE SEQUENCE [LARGE SCALE GENOMIC DNA]</scope>
    <source>
        <strain evidence="3">cv. Old Blush</strain>
    </source>
</reference>
<organism evidence="2 3">
    <name type="scientific">Rosa chinensis</name>
    <name type="common">China rose</name>
    <dbReference type="NCBI Taxonomy" id="74649"/>
    <lineage>
        <taxon>Eukaryota</taxon>
        <taxon>Viridiplantae</taxon>
        <taxon>Streptophyta</taxon>
        <taxon>Embryophyta</taxon>
        <taxon>Tracheophyta</taxon>
        <taxon>Spermatophyta</taxon>
        <taxon>Magnoliopsida</taxon>
        <taxon>eudicotyledons</taxon>
        <taxon>Gunneridae</taxon>
        <taxon>Pentapetalae</taxon>
        <taxon>rosids</taxon>
        <taxon>fabids</taxon>
        <taxon>Rosales</taxon>
        <taxon>Rosaceae</taxon>
        <taxon>Rosoideae</taxon>
        <taxon>Rosoideae incertae sedis</taxon>
        <taxon>Rosa</taxon>
    </lineage>
</organism>
<dbReference type="Gramene" id="PRQ52948">
    <property type="protein sequence ID" value="PRQ52948"/>
    <property type="gene ID" value="RchiOBHm_Chr2g0161121"/>
</dbReference>
<evidence type="ECO:0000256" key="1">
    <source>
        <dbReference type="SAM" id="Phobius"/>
    </source>
</evidence>
<accession>A0A2P6S2Q2</accession>
<feature type="transmembrane region" description="Helical" evidence="1">
    <location>
        <begin position="6"/>
        <end position="25"/>
    </location>
</feature>
<keyword evidence="1" id="KW-0812">Transmembrane</keyword>
<name>A0A2P6S2Q2_ROSCH</name>
<keyword evidence="1" id="KW-1133">Transmembrane helix</keyword>
<dbReference type="EMBL" id="PDCK01000040">
    <property type="protein sequence ID" value="PRQ52948.1"/>
    <property type="molecule type" value="Genomic_DNA"/>
</dbReference>
<keyword evidence="3" id="KW-1185">Reference proteome</keyword>
<gene>
    <name evidence="2" type="ORF">RchiOBHm_Chr2g0161121</name>
</gene>
<dbReference type="Proteomes" id="UP000238479">
    <property type="component" value="Chromosome 2"/>
</dbReference>
<protein>
    <submittedName>
        <fullName evidence="2">Uncharacterized protein</fullName>
    </submittedName>
</protein>
<proteinExistence type="predicted"/>
<evidence type="ECO:0000313" key="2">
    <source>
        <dbReference type="EMBL" id="PRQ52948.1"/>
    </source>
</evidence>
<evidence type="ECO:0000313" key="3">
    <source>
        <dbReference type="Proteomes" id="UP000238479"/>
    </source>
</evidence>
<sequence>MWSWRGPSVILTVFAPLVGAGYFNADMAGPRGRRRAGDSVGLMWRSLGQRTTWVCTCLDSSNY</sequence>